<proteinExistence type="predicted"/>
<protein>
    <submittedName>
        <fullName evidence="1">Uncharacterized protein</fullName>
    </submittedName>
</protein>
<dbReference type="AlphaFoldDB" id="A0A7S1VUY4"/>
<name>A0A7S1VUY4_9STRA</name>
<accession>A0A7S1VUY4</accession>
<organism evidence="1">
    <name type="scientific">Grammatophora oceanica</name>
    <dbReference type="NCBI Taxonomy" id="210454"/>
    <lineage>
        <taxon>Eukaryota</taxon>
        <taxon>Sar</taxon>
        <taxon>Stramenopiles</taxon>
        <taxon>Ochrophyta</taxon>
        <taxon>Bacillariophyta</taxon>
        <taxon>Fragilariophyceae</taxon>
        <taxon>Fragilariophycidae</taxon>
        <taxon>Rhabdonematales</taxon>
        <taxon>Grammatophoraceae</taxon>
        <taxon>Grammatophora</taxon>
    </lineage>
</organism>
<sequence length="508" mass="58103">MRRFPAKVWLVSSSLFVLLNLIGYVWLHSASNSLTHALGTVSKTLFEPDLRQIVFVFVGAVRTLSVTQPSLRKHVIDRLCPPNECIAHVVTHFSSTDNRPDTVTDSPFGLAQPIVSNNFTWSRPGGNLVHHLVPGYDIGSKEEAEAMEEERNKCDDSMLRIRMKALQYGDPRRFSMWFARSFAWEHVKADVLPKYNIHSFFFSRPDMFWIHPAPEISFFKINSKKEREVWTHDMYYKHTADTWAYIPSKEVADVYFSMTELVKPKTACIGGPNNNETVSRARLVNQSIEFPDETNETYSMFCSGGPRKRPPSLALSEAILRKKLANGHVHIRVMPMGTAILRPSPKGKPRIDCYPLTANRLFMEATYAKSHVNIFGCLVNQLDIEENWTRGEAASLSTFRWIDRRNKTLCVGRNLSSNVLELQPCTFPIPPWQLFSGSRNTELIGYDNTTSDVHIVHSLLRNLTVDWERADRRWRKEVGHATMYTEQAMEPVASICGWDRFCTRSIAA</sequence>
<gene>
    <name evidence="1" type="ORF">GOCE00092_LOCUS27855</name>
</gene>
<reference evidence="1" key="1">
    <citation type="submission" date="2021-01" db="EMBL/GenBank/DDBJ databases">
        <authorList>
            <person name="Corre E."/>
            <person name="Pelletier E."/>
            <person name="Niang G."/>
            <person name="Scheremetjew M."/>
            <person name="Finn R."/>
            <person name="Kale V."/>
            <person name="Holt S."/>
            <person name="Cochrane G."/>
            <person name="Meng A."/>
            <person name="Brown T."/>
            <person name="Cohen L."/>
        </authorList>
    </citation>
    <scope>NUCLEOTIDE SEQUENCE</scope>
    <source>
        <strain evidence="1">CCMP 410</strain>
    </source>
</reference>
<evidence type="ECO:0000313" key="1">
    <source>
        <dbReference type="EMBL" id="CAD9312117.1"/>
    </source>
</evidence>
<dbReference type="EMBL" id="HBGK01052912">
    <property type="protein sequence ID" value="CAD9312117.1"/>
    <property type="molecule type" value="Transcribed_RNA"/>
</dbReference>